<organism evidence="1 2">
    <name type="scientific">Pacificibacter maritimus</name>
    <dbReference type="NCBI Taxonomy" id="762213"/>
    <lineage>
        <taxon>Bacteria</taxon>
        <taxon>Pseudomonadati</taxon>
        <taxon>Pseudomonadota</taxon>
        <taxon>Alphaproteobacteria</taxon>
        <taxon>Rhodobacterales</taxon>
        <taxon>Roseobacteraceae</taxon>
        <taxon>Pacificibacter</taxon>
    </lineage>
</organism>
<dbReference type="EMBL" id="RKQK01000003">
    <property type="protein sequence ID" value="RPE66456.1"/>
    <property type="molecule type" value="Genomic_DNA"/>
</dbReference>
<proteinExistence type="predicted"/>
<dbReference type="AlphaFoldDB" id="A0A3N4U6R3"/>
<keyword evidence="2" id="KW-1185">Reference proteome</keyword>
<reference evidence="1 2" key="1">
    <citation type="submission" date="2018-11" db="EMBL/GenBank/DDBJ databases">
        <title>Genomic Encyclopedia of Type Strains, Phase IV (KMG-IV): sequencing the most valuable type-strain genomes for metagenomic binning, comparative biology and taxonomic classification.</title>
        <authorList>
            <person name="Goeker M."/>
        </authorList>
    </citation>
    <scope>NUCLEOTIDE SEQUENCE [LARGE SCALE GENOMIC DNA]</scope>
    <source>
        <strain evidence="1 2">DSM 104731</strain>
    </source>
</reference>
<evidence type="ECO:0000313" key="1">
    <source>
        <dbReference type="EMBL" id="RPE66456.1"/>
    </source>
</evidence>
<evidence type="ECO:0000313" key="2">
    <source>
        <dbReference type="Proteomes" id="UP000269689"/>
    </source>
</evidence>
<name>A0A3N4U6R3_9RHOB</name>
<protein>
    <submittedName>
        <fullName evidence="1">Uncharacterized protein</fullName>
    </submittedName>
</protein>
<gene>
    <name evidence="1" type="ORF">EDD53_2159</name>
</gene>
<sequence>MSNHERHFWGPGGDGGIKKGVGASVTVTVALLNPNASKAVGQCFNDPTSI</sequence>
<accession>A0A3N4U6R3</accession>
<dbReference type="Proteomes" id="UP000269689">
    <property type="component" value="Unassembled WGS sequence"/>
</dbReference>
<comment type="caution">
    <text evidence="1">The sequence shown here is derived from an EMBL/GenBank/DDBJ whole genome shotgun (WGS) entry which is preliminary data.</text>
</comment>